<keyword evidence="2" id="KW-1185">Reference proteome</keyword>
<proteinExistence type="predicted"/>
<dbReference type="Proteomes" id="UP001186974">
    <property type="component" value="Unassembled WGS sequence"/>
</dbReference>
<accession>A0ACC3DCK1</accession>
<evidence type="ECO:0000313" key="2">
    <source>
        <dbReference type="Proteomes" id="UP001186974"/>
    </source>
</evidence>
<dbReference type="EMBL" id="JAWDJW010006372">
    <property type="protein sequence ID" value="KAK3065043.1"/>
    <property type="molecule type" value="Genomic_DNA"/>
</dbReference>
<gene>
    <name evidence="1" type="ORF">LTS18_012723</name>
</gene>
<reference evidence="1" key="1">
    <citation type="submission" date="2024-09" db="EMBL/GenBank/DDBJ databases">
        <title>Black Yeasts Isolated from many extreme environments.</title>
        <authorList>
            <person name="Coleine C."/>
            <person name="Stajich J.E."/>
            <person name="Selbmann L."/>
        </authorList>
    </citation>
    <scope>NUCLEOTIDE SEQUENCE</scope>
    <source>
        <strain evidence="1">CCFEE 5737</strain>
    </source>
</reference>
<sequence length="235" mass="26965">MATSGSRLLQLPAELRFEIIRFAVHPLFFVVAAPYLVVLKGSQALLYVNKQIRQEVEKAMEKEWKATQIHICCQMALKKLVRMKPSIAHITKLKLSLTCEGFAAFFGSRLRLADHRPKEPEAGLLPRLQLQKLELEMPQPGRLRGGGFEKACKRELISRLLYFAAPYTSGIPGVRVTGFVEQLQRDAFLQDMKTVQSKPLPYWQRMAKQKVFSRDLDFTKVDGYVQRAKKRQMLC</sequence>
<protein>
    <submittedName>
        <fullName evidence="1">Uncharacterized protein</fullName>
    </submittedName>
</protein>
<organism evidence="1 2">
    <name type="scientific">Coniosporium uncinatum</name>
    <dbReference type="NCBI Taxonomy" id="93489"/>
    <lineage>
        <taxon>Eukaryota</taxon>
        <taxon>Fungi</taxon>
        <taxon>Dikarya</taxon>
        <taxon>Ascomycota</taxon>
        <taxon>Pezizomycotina</taxon>
        <taxon>Dothideomycetes</taxon>
        <taxon>Dothideomycetes incertae sedis</taxon>
        <taxon>Coniosporium</taxon>
    </lineage>
</organism>
<comment type="caution">
    <text evidence="1">The sequence shown here is derived from an EMBL/GenBank/DDBJ whole genome shotgun (WGS) entry which is preliminary data.</text>
</comment>
<name>A0ACC3DCK1_9PEZI</name>
<evidence type="ECO:0000313" key="1">
    <source>
        <dbReference type="EMBL" id="KAK3065043.1"/>
    </source>
</evidence>